<dbReference type="AlphaFoldDB" id="A0A0C3CWQ0"/>
<dbReference type="Proteomes" id="UP000053424">
    <property type="component" value="Unassembled WGS sequence"/>
</dbReference>
<evidence type="ECO:0000313" key="4">
    <source>
        <dbReference type="Proteomes" id="UP000053424"/>
    </source>
</evidence>
<keyword evidence="2" id="KW-0812">Transmembrane</keyword>
<sequence>MMDSQGRNGGTAPLGIVKLSDNKSCVSSSGLISSSSTTVPIPSSSSDIAQPMPSKSKNGPIAGGVVGGVGGIAIIVCLVLFLRRRQRTRISISRKTDLLADGPRSPPADAGPLLSGEYAITPFEVVSPLPSSLSSLSRKGQILQSMETQGQSTSSLPLMSDFSTFRTGSSSGQAPLVQHDLRPSRAHSSSAAGISPNEGGMSMYASLQSQDILSRDAPPLPLDTATTRPLQRVIMHRDIAESEEPLELPPSYSEGRAPIPGLLSSNIPAAGSSSVSLARKIRP</sequence>
<protein>
    <submittedName>
        <fullName evidence="3">Uncharacterized protein</fullName>
    </submittedName>
</protein>
<keyword evidence="4" id="KW-1185">Reference proteome</keyword>
<evidence type="ECO:0000256" key="1">
    <source>
        <dbReference type="SAM" id="MobiDB-lite"/>
    </source>
</evidence>
<keyword evidence="2" id="KW-1133">Transmembrane helix</keyword>
<reference evidence="3 4" key="1">
    <citation type="submission" date="2014-04" db="EMBL/GenBank/DDBJ databases">
        <authorList>
            <consortium name="DOE Joint Genome Institute"/>
            <person name="Kuo A."/>
            <person name="Gay G."/>
            <person name="Dore J."/>
            <person name="Kohler A."/>
            <person name="Nagy L.G."/>
            <person name="Floudas D."/>
            <person name="Copeland A."/>
            <person name="Barry K.W."/>
            <person name="Cichocki N."/>
            <person name="Veneault-Fourrey C."/>
            <person name="LaButti K."/>
            <person name="Lindquist E.A."/>
            <person name="Lipzen A."/>
            <person name="Lundell T."/>
            <person name="Morin E."/>
            <person name="Murat C."/>
            <person name="Sun H."/>
            <person name="Tunlid A."/>
            <person name="Henrissat B."/>
            <person name="Grigoriev I.V."/>
            <person name="Hibbett D.S."/>
            <person name="Martin F."/>
            <person name="Nordberg H.P."/>
            <person name="Cantor M.N."/>
            <person name="Hua S.X."/>
        </authorList>
    </citation>
    <scope>NUCLEOTIDE SEQUENCE [LARGE SCALE GENOMIC DNA]</scope>
    <source>
        <strain evidence="4">h7</strain>
    </source>
</reference>
<feature type="compositionally biased region" description="Low complexity" evidence="1">
    <location>
        <begin position="29"/>
        <end position="46"/>
    </location>
</feature>
<proteinExistence type="predicted"/>
<evidence type="ECO:0000313" key="3">
    <source>
        <dbReference type="EMBL" id="KIM48271.1"/>
    </source>
</evidence>
<feature type="region of interest" description="Disordered" evidence="1">
    <location>
        <begin position="29"/>
        <end position="56"/>
    </location>
</feature>
<organism evidence="3 4">
    <name type="scientific">Hebeloma cylindrosporum</name>
    <dbReference type="NCBI Taxonomy" id="76867"/>
    <lineage>
        <taxon>Eukaryota</taxon>
        <taxon>Fungi</taxon>
        <taxon>Dikarya</taxon>
        <taxon>Basidiomycota</taxon>
        <taxon>Agaricomycotina</taxon>
        <taxon>Agaricomycetes</taxon>
        <taxon>Agaricomycetidae</taxon>
        <taxon>Agaricales</taxon>
        <taxon>Agaricineae</taxon>
        <taxon>Hymenogastraceae</taxon>
        <taxon>Hebeloma</taxon>
    </lineage>
</organism>
<feature type="transmembrane region" description="Helical" evidence="2">
    <location>
        <begin position="61"/>
        <end position="82"/>
    </location>
</feature>
<gene>
    <name evidence="3" type="ORF">M413DRAFT_226826</name>
</gene>
<dbReference type="EMBL" id="KN831769">
    <property type="protein sequence ID" value="KIM48271.1"/>
    <property type="molecule type" value="Genomic_DNA"/>
</dbReference>
<reference evidence="4" key="2">
    <citation type="submission" date="2015-01" db="EMBL/GenBank/DDBJ databases">
        <title>Evolutionary Origins and Diversification of the Mycorrhizal Mutualists.</title>
        <authorList>
            <consortium name="DOE Joint Genome Institute"/>
            <consortium name="Mycorrhizal Genomics Consortium"/>
            <person name="Kohler A."/>
            <person name="Kuo A."/>
            <person name="Nagy L.G."/>
            <person name="Floudas D."/>
            <person name="Copeland A."/>
            <person name="Barry K.W."/>
            <person name="Cichocki N."/>
            <person name="Veneault-Fourrey C."/>
            <person name="LaButti K."/>
            <person name="Lindquist E.A."/>
            <person name="Lipzen A."/>
            <person name="Lundell T."/>
            <person name="Morin E."/>
            <person name="Murat C."/>
            <person name="Riley R."/>
            <person name="Ohm R."/>
            <person name="Sun H."/>
            <person name="Tunlid A."/>
            <person name="Henrissat B."/>
            <person name="Grigoriev I.V."/>
            <person name="Hibbett D.S."/>
            <person name="Martin F."/>
        </authorList>
    </citation>
    <scope>NUCLEOTIDE SEQUENCE [LARGE SCALE GENOMIC DNA]</scope>
    <source>
        <strain evidence="4">h7</strain>
    </source>
</reference>
<feature type="compositionally biased region" description="Polar residues" evidence="1">
    <location>
        <begin position="264"/>
        <end position="276"/>
    </location>
</feature>
<name>A0A0C3CWQ0_HEBCY</name>
<evidence type="ECO:0000256" key="2">
    <source>
        <dbReference type="SAM" id="Phobius"/>
    </source>
</evidence>
<dbReference type="HOGENOM" id="CLU_983717_0_0_1"/>
<feature type="region of interest" description="Disordered" evidence="1">
    <location>
        <begin position="239"/>
        <end position="259"/>
    </location>
</feature>
<accession>A0A0C3CWQ0</accession>
<feature type="region of interest" description="Disordered" evidence="1">
    <location>
        <begin position="264"/>
        <end position="283"/>
    </location>
</feature>
<keyword evidence="2" id="KW-0472">Membrane</keyword>